<accession>A0A521C4U0</accession>
<reference evidence="4 5" key="1">
    <citation type="submission" date="2017-05" db="EMBL/GenBank/DDBJ databases">
        <authorList>
            <person name="Varghese N."/>
            <person name="Submissions S."/>
        </authorList>
    </citation>
    <scope>NUCLEOTIDE SEQUENCE [LARGE SCALE GENOMIC DNA]</scope>
    <source>
        <strain evidence="4 5">DSM 27040</strain>
    </source>
</reference>
<dbReference type="InterPro" id="IPR019282">
    <property type="entry name" value="Glycoamylase-like_cons_dom"/>
</dbReference>
<dbReference type="InterPro" id="IPR032812">
    <property type="entry name" value="SbsA_Ig"/>
</dbReference>
<dbReference type="Pfam" id="PF13205">
    <property type="entry name" value="Big_5"/>
    <property type="match status" value="1"/>
</dbReference>
<dbReference type="EMBL" id="FXTB01000002">
    <property type="protein sequence ID" value="SMO54413.1"/>
    <property type="molecule type" value="Genomic_DNA"/>
</dbReference>
<evidence type="ECO:0000313" key="5">
    <source>
        <dbReference type="Proteomes" id="UP000319040"/>
    </source>
</evidence>
<evidence type="ECO:0000259" key="3">
    <source>
        <dbReference type="Pfam" id="PF13205"/>
    </source>
</evidence>
<keyword evidence="1" id="KW-0732">Signal</keyword>
<dbReference type="Pfam" id="PF10091">
    <property type="entry name" value="Glycoamylase"/>
    <property type="match status" value="1"/>
</dbReference>
<name>A0A521C4U0_SACCC</name>
<dbReference type="Gene3D" id="1.50.10.140">
    <property type="match status" value="1"/>
</dbReference>
<evidence type="ECO:0000256" key="1">
    <source>
        <dbReference type="ARBA" id="ARBA00022729"/>
    </source>
</evidence>
<dbReference type="RefSeq" id="WP_142532681.1">
    <property type="nucleotide sequence ID" value="NZ_FXTB01000002.1"/>
</dbReference>
<keyword evidence="5" id="KW-1185">Reference proteome</keyword>
<feature type="domain" description="Glycoamylase-like" evidence="2">
    <location>
        <begin position="429"/>
        <end position="640"/>
    </location>
</feature>
<dbReference type="OrthoDB" id="5937621at2"/>
<evidence type="ECO:0000313" key="4">
    <source>
        <dbReference type="EMBL" id="SMO54413.1"/>
    </source>
</evidence>
<evidence type="ECO:0000259" key="2">
    <source>
        <dbReference type="Pfam" id="PF10091"/>
    </source>
</evidence>
<protein>
    <recommendedName>
        <fullName evidence="6">Glycoamylase-like domain-containing protein</fullName>
    </recommendedName>
</protein>
<organism evidence="4 5">
    <name type="scientific">Saccharicrinis carchari</name>
    <dbReference type="NCBI Taxonomy" id="1168039"/>
    <lineage>
        <taxon>Bacteria</taxon>
        <taxon>Pseudomonadati</taxon>
        <taxon>Bacteroidota</taxon>
        <taxon>Bacteroidia</taxon>
        <taxon>Marinilabiliales</taxon>
        <taxon>Marinilabiliaceae</taxon>
        <taxon>Saccharicrinis</taxon>
    </lineage>
</organism>
<dbReference type="PROSITE" id="PS51257">
    <property type="entry name" value="PROKAR_LIPOPROTEIN"/>
    <property type="match status" value="1"/>
</dbReference>
<sequence length="655" mass="74132">MRYFLFILFTASILYACKKDKQDENTKPEELNLTYIYIGDAALSITNDNKNLSIDELIEIRFDKPINPTTANNAIKLIDSDNQDITVTLAFFDQNKLLKIDHPLLKENNLYTLSISDDLKGAQNETFTKQTYTFTTTTLPLVLEKIWIDGEQINPLVTQIDVDRIPTIKFGFNTPLAQSDLKDFSTFSSNGAMLNYNLNQDDDLTISFSVTQELEDYQKFQFTISSQIQKRIGKPFDGLELNFFTQLDSSLKFPVISDEELLTKVQQQTFKYFWDFAHPVSGLSRERSTGGDLVTIGGSGFGVMTIPVGIERGFISRADGVARLAKIVDFLAKADRFHGVWPHWMDGATGLTRPFSTKDNGGDIVETAFMIQGLLTVKQYLNPGNPTENTIISKINALWEAVEWDWYTQGENSITWHWSPEYGFEKNLKVRGWNESLIVYVLAASSPTHPITKEVYDQGWARNGNMKNGKSFYDIILPLGNDYGGPMFFEHYPFLGLDPRNLSDSYANYWEQAQAHTLINRGYCMANPKAFVGYSGDCWGLTASDNHEGYSAHSPTNDKGVITPTAALSSMPYTPEESMAALKHFYYLLGDRLWGEYGFYDAFSISNSWVASSYLAIDQGPIILMIENHRTGMLWNLFMQDTDVQQGLTKLGFNY</sequence>
<dbReference type="AlphaFoldDB" id="A0A521C4U0"/>
<dbReference type="Proteomes" id="UP000319040">
    <property type="component" value="Unassembled WGS sequence"/>
</dbReference>
<evidence type="ECO:0008006" key="6">
    <source>
        <dbReference type="Google" id="ProtNLM"/>
    </source>
</evidence>
<feature type="domain" description="SbsA Ig-like" evidence="3">
    <location>
        <begin position="44"/>
        <end position="136"/>
    </location>
</feature>
<gene>
    <name evidence="4" type="ORF">SAMN06265379_102396</name>
</gene>
<proteinExistence type="predicted"/>